<keyword evidence="3" id="KW-1185">Reference proteome</keyword>
<gene>
    <name evidence="2" type="ORF">F383_38724</name>
</gene>
<comment type="caution">
    <text evidence="2">The sequence shown here is derived from an EMBL/GenBank/DDBJ whole genome shotgun (WGS) entry which is preliminary data.</text>
</comment>
<protein>
    <submittedName>
        <fullName evidence="2">Uncharacterized protein</fullName>
    </submittedName>
</protein>
<sequence length="48" mass="5357">MCIVGKMRRRRLRDLSIVQNTPNSEEANSEQQTVVGSSNVPETLDEPA</sequence>
<proteinExistence type="predicted"/>
<name>A0A0B0MHT7_GOSAR</name>
<accession>A0A0B0MHT7</accession>
<feature type="region of interest" description="Disordered" evidence="1">
    <location>
        <begin position="14"/>
        <end position="48"/>
    </location>
</feature>
<evidence type="ECO:0000313" key="2">
    <source>
        <dbReference type="EMBL" id="KHF99946.1"/>
    </source>
</evidence>
<evidence type="ECO:0000313" key="3">
    <source>
        <dbReference type="Proteomes" id="UP000032142"/>
    </source>
</evidence>
<organism evidence="2 3">
    <name type="scientific">Gossypium arboreum</name>
    <name type="common">Tree cotton</name>
    <name type="synonym">Gossypium nanking</name>
    <dbReference type="NCBI Taxonomy" id="29729"/>
    <lineage>
        <taxon>Eukaryota</taxon>
        <taxon>Viridiplantae</taxon>
        <taxon>Streptophyta</taxon>
        <taxon>Embryophyta</taxon>
        <taxon>Tracheophyta</taxon>
        <taxon>Spermatophyta</taxon>
        <taxon>Magnoliopsida</taxon>
        <taxon>eudicotyledons</taxon>
        <taxon>Gunneridae</taxon>
        <taxon>Pentapetalae</taxon>
        <taxon>rosids</taxon>
        <taxon>malvids</taxon>
        <taxon>Malvales</taxon>
        <taxon>Malvaceae</taxon>
        <taxon>Malvoideae</taxon>
        <taxon>Gossypium</taxon>
    </lineage>
</organism>
<dbReference type="AlphaFoldDB" id="A0A0B0MHT7"/>
<dbReference type="Proteomes" id="UP000032142">
    <property type="component" value="Unassembled WGS sequence"/>
</dbReference>
<reference evidence="3" key="1">
    <citation type="submission" date="2014-09" db="EMBL/GenBank/DDBJ databases">
        <authorList>
            <person name="Mudge J."/>
            <person name="Ramaraj T."/>
            <person name="Lindquist I.E."/>
            <person name="Bharti A.K."/>
            <person name="Sundararajan A."/>
            <person name="Cameron C.T."/>
            <person name="Woodward J.E."/>
            <person name="May G.D."/>
            <person name="Brubaker C."/>
            <person name="Broadhvest J."/>
            <person name="Wilkins T.A."/>
        </authorList>
    </citation>
    <scope>NUCLEOTIDE SEQUENCE</scope>
    <source>
        <strain evidence="3">cv. AKA8401</strain>
    </source>
</reference>
<dbReference type="EMBL" id="JRRC01104310">
    <property type="protein sequence ID" value="KHF99946.1"/>
    <property type="molecule type" value="Genomic_DNA"/>
</dbReference>
<evidence type="ECO:0000256" key="1">
    <source>
        <dbReference type="SAM" id="MobiDB-lite"/>
    </source>
</evidence>
<feature type="compositionally biased region" description="Polar residues" evidence="1">
    <location>
        <begin position="17"/>
        <end position="41"/>
    </location>
</feature>